<dbReference type="Proteomes" id="UP000807306">
    <property type="component" value="Unassembled WGS sequence"/>
</dbReference>
<sequence length="224" mass="25389">MTAPPPTAAPKLNGNGKGVIVKQTMSSLYCDPGDEALHKVIDTHFDGYEWVLLKSYDNTDPTENLTDTYSMSTDRYITSGSDVNKQWDFVSEVNGLSIKYDDTSKTFNDYETKSQSHYNVNIKVAPSSKLYLYQKRYKFTAKVWFILDAWGSLWTVGNWKSSGVAEKTGTYYVDSKEHYTQSSPLTGTKDLSVTQGTVEKTQTNIKQFQDCTRKCQDYLHNRGV</sequence>
<dbReference type="AlphaFoldDB" id="A0A9P6E6X5"/>
<accession>A0A9P6E6X5</accession>
<organism evidence="1 2">
    <name type="scientific">Crepidotus variabilis</name>
    <dbReference type="NCBI Taxonomy" id="179855"/>
    <lineage>
        <taxon>Eukaryota</taxon>
        <taxon>Fungi</taxon>
        <taxon>Dikarya</taxon>
        <taxon>Basidiomycota</taxon>
        <taxon>Agaricomycotina</taxon>
        <taxon>Agaricomycetes</taxon>
        <taxon>Agaricomycetidae</taxon>
        <taxon>Agaricales</taxon>
        <taxon>Agaricineae</taxon>
        <taxon>Crepidotaceae</taxon>
        <taxon>Crepidotus</taxon>
    </lineage>
</organism>
<evidence type="ECO:0000313" key="1">
    <source>
        <dbReference type="EMBL" id="KAF9523634.1"/>
    </source>
</evidence>
<comment type="caution">
    <text evidence="1">The sequence shown here is derived from an EMBL/GenBank/DDBJ whole genome shotgun (WGS) entry which is preliminary data.</text>
</comment>
<gene>
    <name evidence="1" type="ORF">CPB83DRAFT_862521</name>
</gene>
<proteinExistence type="predicted"/>
<dbReference type="OrthoDB" id="3678961at2759"/>
<evidence type="ECO:0000313" key="2">
    <source>
        <dbReference type="Proteomes" id="UP000807306"/>
    </source>
</evidence>
<keyword evidence="2" id="KW-1185">Reference proteome</keyword>
<reference evidence="1" key="1">
    <citation type="submission" date="2020-11" db="EMBL/GenBank/DDBJ databases">
        <authorList>
            <consortium name="DOE Joint Genome Institute"/>
            <person name="Ahrendt S."/>
            <person name="Riley R."/>
            <person name="Andreopoulos W."/>
            <person name="Labutti K."/>
            <person name="Pangilinan J."/>
            <person name="Ruiz-Duenas F.J."/>
            <person name="Barrasa J.M."/>
            <person name="Sanchez-Garcia M."/>
            <person name="Camarero S."/>
            <person name="Miyauchi S."/>
            <person name="Serrano A."/>
            <person name="Linde D."/>
            <person name="Babiker R."/>
            <person name="Drula E."/>
            <person name="Ayuso-Fernandez I."/>
            <person name="Pacheco R."/>
            <person name="Padilla G."/>
            <person name="Ferreira P."/>
            <person name="Barriuso J."/>
            <person name="Kellner H."/>
            <person name="Castanera R."/>
            <person name="Alfaro M."/>
            <person name="Ramirez L."/>
            <person name="Pisabarro A.G."/>
            <person name="Kuo A."/>
            <person name="Tritt A."/>
            <person name="Lipzen A."/>
            <person name="He G."/>
            <person name="Yan M."/>
            <person name="Ng V."/>
            <person name="Cullen D."/>
            <person name="Martin F."/>
            <person name="Rosso M.-N."/>
            <person name="Henrissat B."/>
            <person name="Hibbett D."/>
            <person name="Martinez A.T."/>
            <person name="Grigoriev I.V."/>
        </authorList>
    </citation>
    <scope>NUCLEOTIDE SEQUENCE</scope>
    <source>
        <strain evidence="1">CBS 506.95</strain>
    </source>
</reference>
<name>A0A9P6E6X5_9AGAR</name>
<dbReference type="EMBL" id="MU157913">
    <property type="protein sequence ID" value="KAF9523634.1"/>
    <property type="molecule type" value="Genomic_DNA"/>
</dbReference>
<protein>
    <submittedName>
        <fullName evidence="1">Uncharacterized protein</fullName>
    </submittedName>
</protein>